<dbReference type="InterPro" id="IPR006442">
    <property type="entry name" value="Antitoxin_Phd/YefM"/>
</dbReference>
<proteinExistence type="inferred from homology"/>
<keyword evidence="4" id="KW-1185">Reference proteome</keyword>
<evidence type="ECO:0000256" key="2">
    <source>
        <dbReference type="RuleBase" id="RU362080"/>
    </source>
</evidence>
<organism evidence="3 4">
    <name type="scientific">Metallococcus carri</name>
    <dbReference type="NCBI Taxonomy" id="1656884"/>
    <lineage>
        <taxon>Bacteria</taxon>
        <taxon>Bacillati</taxon>
        <taxon>Actinomycetota</taxon>
        <taxon>Actinomycetes</taxon>
        <taxon>Micrococcales</taxon>
        <taxon>Dermacoccaceae</taxon>
        <taxon>Metallococcus</taxon>
    </lineage>
</organism>
<comment type="function">
    <text evidence="2">Antitoxin component of a type II toxin-antitoxin (TA) system.</text>
</comment>
<reference evidence="3" key="1">
    <citation type="submission" date="2020-03" db="EMBL/GenBank/DDBJ databases">
        <title>Draft sequencing of Calidifontibacter sp. DB0510.</title>
        <authorList>
            <person name="Kim D.-U."/>
        </authorList>
    </citation>
    <scope>NUCLEOTIDE SEQUENCE</scope>
    <source>
        <strain evidence="3">DB0510</strain>
    </source>
</reference>
<dbReference type="RefSeq" id="WP_166195576.1">
    <property type="nucleotide sequence ID" value="NZ_JAAOIV010000004.1"/>
</dbReference>
<evidence type="ECO:0000256" key="1">
    <source>
        <dbReference type="ARBA" id="ARBA00009981"/>
    </source>
</evidence>
<comment type="similarity">
    <text evidence="1 2">Belongs to the phD/YefM antitoxin family.</text>
</comment>
<dbReference type="Proteomes" id="UP000744769">
    <property type="component" value="Unassembled WGS sequence"/>
</dbReference>
<dbReference type="NCBIfam" id="TIGR01552">
    <property type="entry name" value="phd_fam"/>
    <property type="match status" value="1"/>
</dbReference>
<protein>
    <recommendedName>
        <fullName evidence="2">Antitoxin</fullName>
    </recommendedName>
</protein>
<accession>A0A967EA95</accession>
<dbReference type="SUPFAM" id="SSF143120">
    <property type="entry name" value="YefM-like"/>
    <property type="match status" value="1"/>
</dbReference>
<dbReference type="EMBL" id="JAAOIV010000004">
    <property type="protein sequence ID" value="NHN55654.1"/>
    <property type="molecule type" value="Genomic_DNA"/>
</dbReference>
<comment type="caution">
    <text evidence="3">The sequence shown here is derived from an EMBL/GenBank/DDBJ whole genome shotgun (WGS) entry which is preliminary data.</text>
</comment>
<evidence type="ECO:0000313" key="4">
    <source>
        <dbReference type="Proteomes" id="UP000744769"/>
    </source>
</evidence>
<name>A0A967EA95_9MICO</name>
<dbReference type="Gene3D" id="3.40.1620.10">
    <property type="entry name" value="YefM-like domain"/>
    <property type="match status" value="1"/>
</dbReference>
<dbReference type="AlphaFoldDB" id="A0A967EA95"/>
<gene>
    <name evidence="3" type="ORF">G9U51_07655</name>
</gene>
<evidence type="ECO:0000313" key="3">
    <source>
        <dbReference type="EMBL" id="NHN55654.1"/>
    </source>
</evidence>
<dbReference type="InterPro" id="IPR036165">
    <property type="entry name" value="YefM-like_sf"/>
</dbReference>
<dbReference type="Pfam" id="PF02604">
    <property type="entry name" value="PhdYeFM_antitox"/>
    <property type="match status" value="1"/>
</dbReference>
<sequence>MEAHSVRSAKAHLSRLLHDVEAGREVTILRGKRPVARIVPIAEAQRRRFGQMKFSVPDDFDAPIPDEELARWQ</sequence>